<dbReference type="PANTHER" id="PTHR20882">
    <property type="entry name" value="CYTOPLASMIC TRNA 2-THIOLATION PROTEIN 2"/>
    <property type="match status" value="1"/>
</dbReference>
<keyword evidence="2 3" id="KW-0819">tRNA processing</keyword>
<comment type="subcellular location">
    <subcellularLocation>
        <location evidence="3">Cytoplasm</location>
    </subcellularLocation>
</comment>
<comment type="function">
    <text evidence="3">Plays a central role in 2-thiolation of mcm(5)S(2)U at tRNA wobble positions of tRNA(Lys), tRNA(Glu) and tRNA(Gln). May act by forming a heterodimer with NCS6 that ligates sulfur from thiocarboxylated URM1 onto the uridine of tRNAs at wobble position. Prior mcm(5) tRNA modification by the elongator complex is required for 2-thiolation. May also be involved in protein urmylation.</text>
</comment>
<protein>
    <recommendedName>
        <fullName evidence="3">Cytoplasmic tRNA 2-thiolation protein 2</fullName>
    </recommendedName>
</protein>
<evidence type="ECO:0000313" key="4">
    <source>
        <dbReference type="EMBL" id="OGE58229.1"/>
    </source>
</evidence>
<gene>
    <name evidence="3" type="primary">NCS2</name>
    <name evidence="3" type="synonym">CTU2</name>
    <name evidence="4" type="ORF">PENARI_c001G07939</name>
</gene>
<accession>A0A1F5LYY9</accession>
<comment type="pathway">
    <text evidence="3">tRNA modification; 5-methoxycarbonylmethyl-2-thiouridine-tRNA biosynthesis.</text>
</comment>
<keyword evidence="5" id="KW-1185">Reference proteome</keyword>
<dbReference type="STRING" id="1835702.A0A1F5LYY9"/>
<dbReference type="PANTHER" id="PTHR20882:SF14">
    <property type="entry name" value="CYTOPLASMIC TRNA 2-THIOLATION PROTEIN 2"/>
    <property type="match status" value="1"/>
</dbReference>
<dbReference type="InterPro" id="IPR014729">
    <property type="entry name" value="Rossmann-like_a/b/a_fold"/>
</dbReference>
<dbReference type="UniPathway" id="UPA00988"/>
<evidence type="ECO:0000256" key="3">
    <source>
        <dbReference type="HAMAP-Rule" id="MF_03054"/>
    </source>
</evidence>
<reference evidence="4 5" key="1">
    <citation type="journal article" date="2016" name="Sci. Rep.">
        <title>Penicillium arizonense, a new, genome sequenced fungal species, reveals a high chemical diversity in secreted metabolites.</title>
        <authorList>
            <person name="Grijseels S."/>
            <person name="Nielsen J.C."/>
            <person name="Randelovic M."/>
            <person name="Nielsen J."/>
            <person name="Nielsen K.F."/>
            <person name="Workman M."/>
            <person name="Frisvad J.C."/>
        </authorList>
    </citation>
    <scope>NUCLEOTIDE SEQUENCE [LARGE SCALE GENOMIC DNA]</scope>
    <source>
        <strain evidence="4 5">CBS 141311</strain>
    </source>
</reference>
<sequence length="371" mass="41198">MPAKELNHPCTECKDAESELTVRQKQLCRHCFKRFITHKVHMHINTVYKFRKENNGARHQLLLPMSFGVSSSVLLHMLNTDFQRRLDNELPMGYDLHILVVEPSTMTAASAPCDQNYEALQTNNSMRTVSRIPFHSIFEYVPEMEEIMREYAGPQFVDDTSRSNEERLAAFRASISTATSKTDVDTALLTRLVVEFAKKSGCTSVLWGDSDSRLAAKALAGVAKGRGASLTWQVSDGMSPWGLKFQYPLRDLYKTELLEYAGFTPELSEIIIPDEPPSDNVLTKNLSIDELMMRYVQNQGAKYPGVMANVARTANKLDPSDTKTAPSCTLCGGLLGNVKGNVGVTVAGQAEDCQSSQFCYGCMRSRPGALC</sequence>
<organism evidence="4 5">
    <name type="scientific">Penicillium arizonense</name>
    <dbReference type="NCBI Taxonomy" id="1835702"/>
    <lineage>
        <taxon>Eukaryota</taxon>
        <taxon>Fungi</taxon>
        <taxon>Dikarya</taxon>
        <taxon>Ascomycota</taxon>
        <taxon>Pezizomycotina</taxon>
        <taxon>Eurotiomycetes</taxon>
        <taxon>Eurotiomycetidae</taxon>
        <taxon>Eurotiales</taxon>
        <taxon>Aspergillaceae</taxon>
        <taxon>Penicillium</taxon>
    </lineage>
</organism>
<evidence type="ECO:0000256" key="1">
    <source>
        <dbReference type="ARBA" id="ARBA00022490"/>
    </source>
</evidence>
<keyword evidence="1 3" id="KW-0963">Cytoplasm</keyword>
<dbReference type="AlphaFoldDB" id="A0A1F5LYY9"/>
<dbReference type="HAMAP" id="MF_03054">
    <property type="entry name" value="CTU2"/>
    <property type="match status" value="1"/>
</dbReference>
<dbReference type="InterPro" id="IPR019407">
    <property type="entry name" value="CTU2"/>
</dbReference>
<evidence type="ECO:0000256" key="2">
    <source>
        <dbReference type="ARBA" id="ARBA00022694"/>
    </source>
</evidence>
<dbReference type="GO" id="GO:0016779">
    <property type="term" value="F:nucleotidyltransferase activity"/>
    <property type="evidence" value="ECO:0007669"/>
    <property type="project" value="UniProtKB-UniRule"/>
</dbReference>
<dbReference type="Proteomes" id="UP000177622">
    <property type="component" value="Unassembled WGS sequence"/>
</dbReference>
<evidence type="ECO:0000313" key="5">
    <source>
        <dbReference type="Proteomes" id="UP000177622"/>
    </source>
</evidence>
<comment type="similarity">
    <text evidence="3">Belongs to the CTU2/NCS2 family.</text>
</comment>
<proteinExistence type="inferred from homology"/>
<dbReference type="Pfam" id="PF10288">
    <property type="entry name" value="CTU2"/>
    <property type="match status" value="1"/>
</dbReference>
<dbReference type="GO" id="GO:0016783">
    <property type="term" value="F:sulfurtransferase activity"/>
    <property type="evidence" value="ECO:0007669"/>
    <property type="project" value="TreeGrafter"/>
</dbReference>
<dbReference type="GO" id="GO:0002143">
    <property type="term" value="P:tRNA wobble position uridine thiolation"/>
    <property type="evidence" value="ECO:0007669"/>
    <property type="project" value="TreeGrafter"/>
</dbReference>
<dbReference type="Gene3D" id="3.40.50.620">
    <property type="entry name" value="HUPs"/>
    <property type="match status" value="1"/>
</dbReference>
<dbReference type="GO" id="GO:0005829">
    <property type="term" value="C:cytosol"/>
    <property type="evidence" value="ECO:0007669"/>
    <property type="project" value="TreeGrafter"/>
</dbReference>
<comment type="caution">
    <text evidence="4">The sequence shown here is derived from an EMBL/GenBank/DDBJ whole genome shotgun (WGS) entry which is preliminary data.</text>
</comment>
<dbReference type="GO" id="GO:0000049">
    <property type="term" value="F:tRNA binding"/>
    <property type="evidence" value="ECO:0007669"/>
    <property type="project" value="InterPro"/>
</dbReference>
<dbReference type="OrthoDB" id="25129at2759"/>
<dbReference type="GO" id="GO:0032447">
    <property type="term" value="P:protein urmylation"/>
    <property type="evidence" value="ECO:0007669"/>
    <property type="project" value="UniProtKB-UniRule"/>
</dbReference>
<dbReference type="EMBL" id="LXJU01000001">
    <property type="protein sequence ID" value="OGE58229.1"/>
    <property type="molecule type" value="Genomic_DNA"/>
</dbReference>
<name>A0A1F5LYY9_PENAI</name>
<dbReference type="SUPFAM" id="SSF52402">
    <property type="entry name" value="Adenine nucleotide alpha hydrolases-like"/>
    <property type="match status" value="1"/>
</dbReference>